<dbReference type="CDD" id="cd16444">
    <property type="entry name" value="LipB"/>
    <property type="match status" value="1"/>
</dbReference>
<dbReference type="AlphaFoldDB" id="A0A2P6VNQ3"/>
<dbReference type="InterPro" id="IPR020605">
    <property type="entry name" value="Octanoyltransferase_CS"/>
</dbReference>
<dbReference type="PROSITE" id="PS51733">
    <property type="entry name" value="BPL_LPL_CATALYTIC"/>
    <property type="match status" value="1"/>
</dbReference>
<comment type="similarity">
    <text evidence="2">Belongs to the LipB family.</text>
</comment>
<evidence type="ECO:0000313" key="8">
    <source>
        <dbReference type="Proteomes" id="UP000239649"/>
    </source>
</evidence>
<evidence type="ECO:0000256" key="5">
    <source>
        <dbReference type="ARBA" id="ARBA00023315"/>
    </source>
</evidence>
<keyword evidence="4" id="KW-0808">Transferase</keyword>
<dbReference type="Proteomes" id="UP000239649">
    <property type="component" value="Unassembled WGS sequence"/>
</dbReference>
<dbReference type="PROSITE" id="PS01313">
    <property type="entry name" value="LIPB"/>
    <property type="match status" value="1"/>
</dbReference>
<dbReference type="Gene3D" id="3.30.930.10">
    <property type="entry name" value="Bira Bifunctional Protein, Domain 2"/>
    <property type="match status" value="1"/>
</dbReference>
<evidence type="ECO:0000313" key="7">
    <source>
        <dbReference type="EMBL" id="PSC75742.1"/>
    </source>
</evidence>
<keyword evidence="5" id="KW-0012">Acyltransferase</keyword>
<dbReference type="PANTHER" id="PTHR10993:SF7">
    <property type="entry name" value="LIPOYLTRANSFERASE 2, MITOCHONDRIAL-RELATED"/>
    <property type="match status" value="1"/>
</dbReference>
<evidence type="ECO:0000256" key="2">
    <source>
        <dbReference type="ARBA" id="ARBA00007907"/>
    </source>
</evidence>
<dbReference type="GO" id="GO:0009249">
    <property type="term" value="P:protein lipoylation"/>
    <property type="evidence" value="ECO:0007669"/>
    <property type="project" value="InterPro"/>
</dbReference>
<evidence type="ECO:0000256" key="1">
    <source>
        <dbReference type="ARBA" id="ARBA00004821"/>
    </source>
</evidence>
<dbReference type="GO" id="GO:0033819">
    <property type="term" value="F:lipoyl(octanoyl) transferase activity"/>
    <property type="evidence" value="ECO:0007669"/>
    <property type="project" value="UniProtKB-EC"/>
</dbReference>
<name>A0A2P6VNQ3_9CHLO</name>
<dbReference type="NCBIfam" id="TIGR00214">
    <property type="entry name" value="lipB"/>
    <property type="match status" value="1"/>
</dbReference>
<feature type="domain" description="BPL/LPL catalytic" evidence="6">
    <location>
        <begin position="106"/>
        <end position="288"/>
    </location>
</feature>
<dbReference type="InterPro" id="IPR000544">
    <property type="entry name" value="Octanoyltransferase"/>
</dbReference>
<dbReference type="HAMAP" id="MF_00013">
    <property type="entry name" value="LipB"/>
    <property type="match status" value="1"/>
</dbReference>
<reference evidence="7 8" key="1">
    <citation type="journal article" date="2018" name="Plant J.">
        <title>Genome sequences of Chlorella sorokiniana UTEX 1602 and Micractinium conductrix SAG 241.80: implications to maltose excretion by a green alga.</title>
        <authorList>
            <person name="Arriola M.B."/>
            <person name="Velmurugan N."/>
            <person name="Zhang Y."/>
            <person name="Plunkett M.H."/>
            <person name="Hondzo H."/>
            <person name="Barney B.M."/>
        </authorList>
    </citation>
    <scope>NUCLEOTIDE SEQUENCE [LARGE SCALE GENOMIC DNA]</scope>
    <source>
        <strain evidence="7 8">SAG 241.80</strain>
    </source>
</reference>
<protein>
    <recommendedName>
        <fullName evidence="3">lipoyl(octanoyl) transferase</fullName>
        <ecNumber evidence="3">2.3.1.181</ecNumber>
    </recommendedName>
</protein>
<evidence type="ECO:0000256" key="4">
    <source>
        <dbReference type="ARBA" id="ARBA00022679"/>
    </source>
</evidence>
<dbReference type="UniPathway" id="UPA00538">
    <property type="reaction ID" value="UER00592"/>
</dbReference>
<organism evidence="7 8">
    <name type="scientific">Micractinium conductrix</name>
    <dbReference type="NCBI Taxonomy" id="554055"/>
    <lineage>
        <taxon>Eukaryota</taxon>
        <taxon>Viridiplantae</taxon>
        <taxon>Chlorophyta</taxon>
        <taxon>core chlorophytes</taxon>
        <taxon>Trebouxiophyceae</taxon>
        <taxon>Chlorellales</taxon>
        <taxon>Chlorellaceae</taxon>
        <taxon>Chlorella clade</taxon>
        <taxon>Micractinium</taxon>
    </lineage>
</organism>
<proteinExistence type="inferred from homology"/>
<dbReference type="EC" id="2.3.1.181" evidence="3"/>
<sequence>MSGTTCRSPAGVKAAAGQRGCAGGRRHRHRRLCCCSAAEQQSTASRPRVVLYDCYDQQIPYKQAWRWQKDMVERVAARDGSVAAGSGTGDASGAAAHAPAAAAAPLPSPGALLLLQHPPVYTLGAGATEGHLRFDAAAPPLPLYRTERGGEVTYHGPGQLVMYPILDLRAPPLQPDLHWYLRSLEAVVMRALDAVSGLHGERVPGLTGVWVDGAKVAALGVRASRWVTYHGLALNVVTDLEPFRQIVPCGIADKPVASVAGLLAAQAAADTHCRPAPPQAAAGWDGDPLAAVFVAAGAGGGGGAAAAAALAELAAASGAAAAKAAAVERQLLEEYRFALLEAFEEVFGVQLTAADAAADDMAARLAEVKL</sequence>
<comment type="pathway">
    <text evidence="1">Protein modification; protein lipoylation via endogenous pathway; protein N(6)-(lipoyl)lysine from octanoyl-[acyl-carrier-protein]: step 1/2.</text>
</comment>
<evidence type="ECO:0000259" key="6">
    <source>
        <dbReference type="PROSITE" id="PS51733"/>
    </source>
</evidence>
<dbReference type="OrthoDB" id="19908at2759"/>
<gene>
    <name evidence="7" type="ORF">C2E20_1350</name>
</gene>
<dbReference type="Pfam" id="PF21948">
    <property type="entry name" value="LplA-B_cat"/>
    <property type="match status" value="1"/>
</dbReference>
<dbReference type="SUPFAM" id="SSF55681">
    <property type="entry name" value="Class II aaRS and biotin synthetases"/>
    <property type="match status" value="1"/>
</dbReference>
<dbReference type="InterPro" id="IPR004143">
    <property type="entry name" value="BPL_LPL_catalytic"/>
</dbReference>
<dbReference type="STRING" id="554055.A0A2P6VNQ3"/>
<accession>A0A2P6VNQ3</accession>
<dbReference type="InterPro" id="IPR045864">
    <property type="entry name" value="aa-tRNA-synth_II/BPL/LPL"/>
</dbReference>
<dbReference type="EMBL" id="LHPF02000002">
    <property type="protein sequence ID" value="PSC75742.1"/>
    <property type="molecule type" value="Genomic_DNA"/>
</dbReference>
<evidence type="ECO:0000256" key="3">
    <source>
        <dbReference type="ARBA" id="ARBA00012334"/>
    </source>
</evidence>
<keyword evidence="8" id="KW-1185">Reference proteome</keyword>
<comment type="caution">
    <text evidence="7">The sequence shown here is derived from an EMBL/GenBank/DDBJ whole genome shotgun (WGS) entry which is preliminary data.</text>
</comment>
<dbReference type="PANTHER" id="PTHR10993">
    <property type="entry name" value="OCTANOYLTRANSFERASE"/>
    <property type="match status" value="1"/>
</dbReference>